<evidence type="ECO:0000313" key="2">
    <source>
        <dbReference type="EMBL" id="MCO6410297.1"/>
    </source>
</evidence>
<protein>
    <submittedName>
        <fullName evidence="2">DUF1330 domain-containing protein</fullName>
    </submittedName>
</protein>
<evidence type="ECO:0000259" key="1">
    <source>
        <dbReference type="PROSITE" id="PS51502"/>
    </source>
</evidence>
<comment type="caution">
    <text evidence="2">The sequence shown here is derived from an EMBL/GenBank/DDBJ whole genome shotgun (WGS) entry which is preliminary data.</text>
</comment>
<keyword evidence="3" id="KW-1185">Reference proteome</keyword>
<dbReference type="PROSITE" id="PS51502">
    <property type="entry name" value="S_R_A_B_BARREL"/>
    <property type="match status" value="1"/>
</dbReference>
<proteinExistence type="predicted"/>
<gene>
    <name evidence="2" type="ORF">GTW23_19120</name>
</gene>
<dbReference type="SUPFAM" id="SSF54909">
    <property type="entry name" value="Dimeric alpha+beta barrel"/>
    <property type="match status" value="1"/>
</dbReference>
<dbReference type="InterPro" id="IPR011008">
    <property type="entry name" value="Dimeric_a/b-barrel"/>
</dbReference>
<evidence type="ECO:0000313" key="3">
    <source>
        <dbReference type="Proteomes" id="UP001320715"/>
    </source>
</evidence>
<feature type="domain" description="Stress-response A/B barrel" evidence="1">
    <location>
        <begin position="29"/>
        <end position="133"/>
    </location>
</feature>
<organism evidence="2 3">
    <name type="scientific">Hoeflea alexandrii</name>
    <dbReference type="NCBI Taxonomy" id="288436"/>
    <lineage>
        <taxon>Bacteria</taxon>
        <taxon>Pseudomonadati</taxon>
        <taxon>Pseudomonadota</taxon>
        <taxon>Alphaproteobacteria</taxon>
        <taxon>Hyphomicrobiales</taxon>
        <taxon>Rhizobiaceae</taxon>
        <taxon>Hoeflea</taxon>
    </lineage>
</organism>
<dbReference type="PANTHER" id="PTHR40257">
    <property type="match status" value="1"/>
</dbReference>
<dbReference type="EMBL" id="JAAAML010000003">
    <property type="protein sequence ID" value="MCO6410297.1"/>
    <property type="molecule type" value="Genomic_DNA"/>
</dbReference>
<dbReference type="Gene3D" id="3.30.70.100">
    <property type="match status" value="1"/>
</dbReference>
<dbReference type="RefSeq" id="WP_252916918.1">
    <property type="nucleotide sequence ID" value="NZ_JAAAML010000003.1"/>
</dbReference>
<dbReference type="Proteomes" id="UP001320715">
    <property type="component" value="Unassembled WGS sequence"/>
</dbReference>
<name>A0ABT1CVR9_9HYPH</name>
<accession>A0ABT1CVR9</accession>
<dbReference type="InterPro" id="IPR010753">
    <property type="entry name" value="DUF1330"/>
</dbReference>
<sequence>MTNDASTGYIDPTREAFARFREMDRPGPVHMLNLVRFREQAAYDDGTVATGAEAYSSYASESGPVFKRLGGRQVWIGKPELMLIGPQSEAWDIAFIAEYPSKDAFVAMLRDPEYRKAVRHRQAAVADSRLIRMEPGIPGTRFGAMSEGDQR</sequence>
<dbReference type="InterPro" id="IPR013097">
    <property type="entry name" value="Dabb"/>
</dbReference>
<reference evidence="2 3" key="1">
    <citation type="submission" date="2020-01" db="EMBL/GenBank/DDBJ databases">
        <title>Genomes of bacteria type strains.</title>
        <authorList>
            <person name="Chen J."/>
            <person name="Zhu S."/>
            <person name="Yang J."/>
        </authorList>
    </citation>
    <scope>NUCLEOTIDE SEQUENCE [LARGE SCALE GENOMIC DNA]</scope>
    <source>
        <strain evidence="2 3">DSM 16655</strain>
    </source>
</reference>
<dbReference type="Pfam" id="PF07045">
    <property type="entry name" value="DUF1330"/>
    <property type="match status" value="1"/>
</dbReference>
<dbReference type="PANTHER" id="PTHR40257:SF1">
    <property type="entry name" value="DUF1330 DOMAIN-CONTAINING PROTEIN"/>
    <property type="match status" value="1"/>
</dbReference>